<dbReference type="InterPro" id="IPR003607">
    <property type="entry name" value="HD/PDEase_dom"/>
</dbReference>
<evidence type="ECO:0000259" key="7">
    <source>
        <dbReference type="PROSITE" id="PS51832"/>
    </source>
</evidence>
<reference evidence="8 9" key="1">
    <citation type="submission" date="2024-09" db="EMBL/GenBank/DDBJ databases">
        <authorList>
            <person name="Sun Q."/>
            <person name="Mori K."/>
        </authorList>
    </citation>
    <scope>NUCLEOTIDE SEQUENCE [LARGE SCALE GENOMIC DNA]</scope>
    <source>
        <strain evidence="8 9">CGMCC 1.9126</strain>
    </source>
</reference>
<accession>A0ABV6KTK6</accession>
<dbReference type="EMBL" id="JBHLUU010000100">
    <property type="protein sequence ID" value="MFC0476345.1"/>
    <property type="molecule type" value="Genomic_DNA"/>
</dbReference>
<dbReference type="CDD" id="cd01949">
    <property type="entry name" value="GGDEF"/>
    <property type="match status" value="1"/>
</dbReference>
<feature type="domain" description="HD-GYP" evidence="7">
    <location>
        <begin position="656"/>
        <end position="854"/>
    </location>
</feature>
<dbReference type="GO" id="GO:0052621">
    <property type="term" value="F:diguanylate cyclase activity"/>
    <property type="evidence" value="ECO:0007669"/>
    <property type="project" value="UniProtKB-EC"/>
</dbReference>
<feature type="transmembrane region" description="Helical" evidence="2">
    <location>
        <begin position="66"/>
        <end position="90"/>
    </location>
</feature>
<sequence>MPYHIILDGVMVVAYFFIAAQLSKNNLTLNSSIPYKMLAGGLAGAFSLLLWMFVPGVQEVDLSLYHLPFLIIVLFGGGGSLIGAMTIFLGGLSINLGWAIITEPSVYFLMGCCFFLPILNRKINNIWNRWMFSITLVTVLSYFFDYSRYAEQDSTPFWVFAVLSIVTGSFTIYLILHVHRSRNAFTELERKNQILSEQHEEILLRQSELSLTKQKFQTVVESVKEVIFQTNREGKIVFLNAAWEELTFFKVEDSLNKHYFYYVVPEERTNNIRKISKLIAEKQARTRMEIKFYNKKHEVLWMELNISFSYDSDGNLLGTFGTMTDITERHKSEQILSKTLKELEDIKFAMDESVVVMVTDPKGVILKVNDLFCSISGYTKDELIGKPQQFLNSGYHLQSFYQTMWETLNRKEVWRGELRNKSKNGSYYWVNAVIVPLVDEAGEIHQFVTIQSNITKRKLAEQKLVEANDLLLKLSSVDGLTGINNRRSFDERIAFEWDKGFIAQTSLSAILLDVDHFKLYNDHYGHQQGDDCLKKVARLMVRELPRSSDFGARYGGEEFVILLPDTGLLEATSIAEEIRKGILSLQIEHEKSKVSPMITASLGVASIIPSEDASAKKLLENADKALYIAKRNGRNRVESYTEEKTSTIDVNERIMERVVVKDPVQEYINLLHSEDTHTWEHSNRVAHYAILLAKELGVSEKEREKLYLTALLHDIGKLDIPQSILRKASRLTEEEYTIIKQHPILGAEKLQRHGEFPFKKEILEGVLYHHERWNGSGYPHRLKEKEIPLNARLLGIVDSFSAMTEERVYKKGIPTEKALFEIHSQMNLLYDPELVQAFLRAMKTSIPEQQVRKLSG</sequence>
<dbReference type="InterPro" id="IPR037522">
    <property type="entry name" value="HD_GYP_dom"/>
</dbReference>
<dbReference type="InterPro" id="IPR043128">
    <property type="entry name" value="Rev_trsase/Diguanyl_cyclase"/>
</dbReference>
<feature type="domain" description="PAC" evidence="4">
    <location>
        <begin position="414"/>
        <end position="466"/>
    </location>
</feature>
<dbReference type="InterPro" id="IPR029787">
    <property type="entry name" value="Nucleotide_cyclase"/>
</dbReference>
<dbReference type="SUPFAM" id="SSF109604">
    <property type="entry name" value="HD-domain/PDEase-like"/>
    <property type="match status" value="1"/>
</dbReference>
<dbReference type="Gene3D" id="3.30.450.20">
    <property type="entry name" value="PAS domain"/>
    <property type="match status" value="2"/>
</dbReference>
<dbReference type="EC" id="2.7.7.65" evidence="8"/>
<dbReference type="Gene3D" id="3.30.70.270">
    <property type="match status" value="1"/>
</dbReference>
<feature type="domain" description="PAC" evidence="4">
    <location>
        <begin position="286"/>
        <end position="338"/>
    </location>
</feature>
<dbReference type="PANTHER" id="PTHR44757">
    <property type="entry name" value="DIGUANYLATE CYCLASE DGCP"/>
    <property type="match status" value="1"/>
</dbReference>
<dbReference type="NCBIfam" id="TIGR00229">
    <property type="entry name" value="sensory_box"/>
    <property type="match status" value="2"/>
</dbReference>
<comment type="caution">
    <text evidence="8">The sequence shown here is derived from an EMBL/GenBank/DDBJ whole genome shotgun (WGS) entry which is preliminary data.</text>
</comment>
<protein>
    <submittedName>
        <fullName evidence="8">Diguanylate cyclase</fullName>
        <ecNumber evidence="8">2.7.7.65</ecNumber>
    </submittedName>
</protein>
<dbReference type="Pfam" id="PF13426">
    <property type="entry name" value="PAS_9"/>
    <property type="match status" value="1"/>
</dbReference>
<dbReference type="Pfam" id="PF00989">
    <property type="entry name" value="PAS"/>
    <property type="match status" value="1"/>
</dbReference>
<name>A0ABV6KTK6_9BACI</name>
<dbReference type="InterPro" id="IPR013767">
    <property type="entry name" value="PAS_fold"/>
</dbReference>
<feature type="domain" description="PAS" evidence="3">
    <location>
        <begin position="212"/>
        <end position="283"/>
    </location>
</feature>
<feature type="transmembrane region" description="Helical" evidence="2">
    <location>
        <begin position="5"/>
        <end position="23"/>
    </location>
</feature>
<dbReference type="PROSITE" id="PS50887">
    <property type="entry name" value="GGDEF"/>
    <property type="match status" value="1"/>
</dbReference>
<dbReference type="SMART" id="SM00086">
    <property type="entry name" value="PAC"/>
    <property type="match status" value="2"/>
</dbReference>
<dbReference type="PROSITE" id="PS51831">
    <property type="entry name" value="HD"/>
    <property type="match status" value="1"/>
</dbReference>
<gene>
    <name evidence="8" type="ORF">ACFFHF_14095</name>
</gene>
<evidence type="ECO:0000313" key="8">
    <source>
        <dbReference type="EMBL" id="MFC0476345.1"/>
    </source>
</evidence>
<feature type="transmembrane region" description="Helical" evidence="2">
    <location>
        <begin position="126"/>
        <end position="144"/>
    </location>
</feature>
<dbReference type="InterPro" id="IPR000700">
    <property type="entry name" value="PAS-assoc_C"/>
</dbReference>
<dbReference type="SUPFAM" id="SSF55073">
    <property type="entry name" value="Nucleotide cyclase"/>
    <property type="match status" value="1"/>
</dbReference>
<evidence type="ECO:0000259" key="4">
    <source>
        <dbReference type="PROSITE" id="PS50113"/>
    </source>
</evidence>
<dbReference type="Proteomes" id="UP001589738">
    <property type="component" value="Unassembled WGS sequence"/>
</dbReference>
<dbReference type="RefSeq" id="WP_160548949.1">
    <property type="nucleotide sequence ID" value="NZ_JBHLUU010000100.1"/>
</dbReference>
<dbReference type="Gene3D" id="1.10.3210.10">
    <property type="entry name" value="Hypothetical protein af1432"/>
    <property type="match status" value="1"/>
</dbReference>
<dbReference type="NCBIfam" id="TIGR00277">
    <property type="entry name" value="HDIG"/>
    <property type="match status" value="1"/>
</dbReference>
<dbReference type="SMART" id="SM00267">
    <property type="entry name" value="GGDEF"/>
    <property type="match status" value="1"/>
</dbReference>
<dbReference type="PROSITE" id="PS50112">
    <property type="entry name" value="PAS"/>
    <property type="match status" value="2"/>
</dbReference>
<keyword evidence="8" id="KW-0808">Transferase</keyword>
<feature type="domain" description="GGDEF" evidence="5">
    <location>
        <begin position="505"/>
        <end position="642"/>
    </location>
</feature>
<dbReference type="InterPro" id="IPR000014">
    <property type="entry name" value="PAS"/>
</dbReference>
<dbReference type="InterPro" id="IPR006674">
    <property type="entry name" value="HD_domain"/>
</dbReference>
<evidence type="ECO:0000256" key="2">
    <source>
        <dbReference type="SAM" id="Phobius"/>
    </source>
</evidence>
<dbReference type="PROSITE" id="PS51832">
    <property type="entry name" value="HD_GYP"/>
    <property type="match status" value="1"/>
</dbReference>
<dbReference type="PANTHER" id="PTHR44757:SF2">
    <property type="entry name" value="BIOFILM ARCHITECTURE MAINTENANCE PROTEIN MBAA"/>
    <property type="match status" value="1"/>
</dbReference>
<dbReference type="CDD" id="cd00077">
    <property type="entry name" value="HDc"/>
    <property type="match status" value="1"/>
</dbReference>
<dbReference type="InterPro" id="IPR000160">
    <property type="entry name" value="GGDEF_dom"/>
</dbReference>
<dbReference type="Pfam" id="PF00990">
    <property type="entry name" value="GGDEF"/>
    <property type="match status" value="1"/>
</dbReference>
<dbReference type="SMART" id="SM00471">
    <property type="entry name" value="HDc"/>
    <property type="match status" value="1"/>
</dbReference>
<keyword evidence="2" id="KW-0812">Transmembrane</keyword>
<dbReference type="InterPro" id="IPR001610">
    <property type="entry name" value="PAC"/>
</dbReference>
<dbReference type="InterPro" id="IPR035965">
    <property type="entry name" value="PAS-like_dom_sf"/>
</dbReference>
<evidence type="ECO:0000256" key="1">
    <source>
        <dbReference type="SAM" id="Coils"/>
    </source>
</evidence>
<keyword evidence="9" id="KW-1185">Reference proteome</keyword>
<dbReference type="InterPro" id="IPR052155">
    <property type="entry name" value="Biofilm_reg_signaling"/>
</dbReference>
<feature type="transmembrane region" description="Helical" evidence="2">
    <location>
        <begin position="156"/>
        <end position="176"/>
    </location>
</feature>
<evidence type="ECO:0000259" key="3">
    <source>
        <dbReference type="PROSITE" id="PS50112"/>
    </source>
</evidence>
<feature type="domain" description="HD" evidence="6">
    <location>
        <begin position="678"/>
        <end position="803"/>
    </location>
</feature>
<feature type="domain" description="PAS" evidence="3">
    <location>
        <begin position="356"/>
        <end position="386"/>
    </location>
</feature>
<keyword evidence="2" id="KW-1133">Transmembrane helix</keyword>
<dbReference type="SUPFAM" id="SSF55785">
    <property type="entry name" value="PYP-like sensor domain (PAS domain)"/>
    <property type="match status" value="2"/>
</dbReference>
<evidence type="ECO:0000313" key="9">
    <source>
        <dbReference type="Proteomes" id="UP001589738"/>
    </source>
</evidence>
<keyword evidence="2" id="KW-0472">Membrane</keyword>
<dbReference type="CDD" id="cd00130">
    <property type="entry name" value="PAS"/>
    <property type="match status" value="2"/>
</dbReference>
<feature type="transmembrane region" description="Helical" evidence="2">
    <location>
        <begin position="96"/>
        <end position="119"/>
    </location>
</feature>
<feature type="transmembrane region" description="Helical" evidence="2">
    <location>
        <begin position="35"/>
        <end position="54"/>
    </location>
</feature>
<dbReference type="NCBIfam" id="TIGR00254">
    <property type="entry name" value="GGDEF"/>
    <property type="match status" value="1"/>
</dbReference>
<keyword evidence="8" id="KW-0548">Nucleotidyltransferase</keyword>
<dbReference type="PROSITE" id="PS50113">
    <property type="entry name" value="PAC"/>
    <property type="match status" value="2"/>
</dbReference>
<dbReference type="SMART" id="SM00091">
    <property type="entry name" value="PAS"/>
    <property type="match status" value="2"/>
</dbReference>
<evidence type="ECO:0000259" key="6">
    <source>
        <dbReference type="PROSITE" id="PS51831"/>
    </source>
</evidence>
<keyword evidence="1" id="KW-0175">Coiled coil</keyword>
<dbReference type="InterPro" id="IPR006675">
    <property type="entry name" value="HDIG_dom"/>
</dbReference>
<feature type="coiled-coil region" evidence="1">
    <location>
        <begin position="178"/>
        <end position="205"/>
    </location>
</feature>
<evidence type="ECO:0000259" key="5">
    <source>
        <dbReference type="PROSITE" id="PS50887"/>
    </source>
</evidence>
<dbReference type="Pfam" id="PF13487">
    <property type="entry name" value="HD_5"/>
    <property type="match status" value="1"/>
</dbReference>
<organism evidence="8 9">
    <name type="scientific">Robertmurraya beringensis</name>
    <dbReference type="NCBI Taxonomy" id="641660"/>
    <lineage>
        <taxon>Bacteria</taxon>
        <taxon>Bacillati</taxon>
        <taxon>Bacillota</taxon>
        <taxon>Bacilli</taxon>
        <taxon>Bacillales</taxon>
        <taxon>Bacillaceae</taxon>
        <taxon>Robertmurraya</taxon>
    </lineage>
</organism>
<proteinExistence type="predicted"/>